<dbReference type="InterPro" id="IPR029044">
    <property type="entry name" value="Nucleotide-diphossugar_trans"/>
</dbReference>
<dbReference type="InterPro" id="IPR051612">
    <property type="entry name" value="Teichoic_Acid_Biosynth"/>
</dbReference>
<comment type="similarity">
    <text evidence="2">Belongs to the CDP-glycerol glycerophosphotransferase family.</text>
</comment>
<dbReference type="OrthoDB" id="3183633at2"/>
<keyword evidence="5" id="KW-0777">Teichoic acid biosynthesis</keyword>
<evidence type="ECO:0000256" key="4">
    <source>
        <dbReference type="ARBA" id="ARBA00022679"/>
    </source>
</evidence>
<gene>
    <name evidence="8" type="ORF">GUY60_29000</name>
</gene>
<proteinExistence type="inferred from homology"/>
<dbReference type="PANTHER" id="PTHR37316">
    <property type="entry name" value="TEICHOIC ACID GLYCEROL-PHOSPHATE PRIMASE"/>
    <property type="match status" value="1"/>
</dbReference>
<dbReference type="Gene3D" id="3.90.550.10">
    <property type="entry name" value="Spore Coat Polysaccharide Biosynthesis Protein SpsA, Chain A"/>
    <property type="match status" value="1"/>
</dbReference>
<organism evidence="8 9">
    <name type="scientific">Streptomyces boluensis</name>
    <dbReference type="NCBI Taxonomy" id="1775135"/>
    <lineage>
        <taxon>Bacteria</taxon>
        <taxon>Bacillati</taxon>
        <taxon>Actinomycetota</taxon>
        <taxon>Actinomycetes</taxon>
        <taxon>Kitasatosporales</taxon>
        <taxon>Streptomycetaceae</taxon>
        <taxon>Streptomyces</taxon>
    </lineage>
</organism>
<evidence type="ECO:0000256" key="3">
    <source>
        <dbReference type="ARBA" id="ARBA00022475"/>
    </source>
</evidence>
<reference evidence="8" key="1">
    <citation type="submission" date="2020-01" db="EMBL/GenBank/DDBJ databases">
        <title>Whole-genome analyses of novel actinobacteria.</title>
        <authorList>
            <person name="Sahin N."/>
        </authorList>
    </citation>
    <scope>NUCLEOTIDE SEQUENCE</scope>
    <source>
        <strain evidence="8">YC537</strain>
    </source>
</reference>
<dbReference type="Proteomes" id="UP000598297">
    <property type="component" value="Unassembled WGS sequence"/>
</dbReference>
<keyword evidence="6" id="KW-0472">Membrane</keyword>
<feature type="domain" description="Glycosyltransferase 2-like" evidence="7">
    <location>
        <begin position="7"/>
        <end position="137"/>
    </location>
</feature>
<evidence type="ECO:0000259" key="7">
    <source>
        <dbReference type="Pfam" id="PF00535"/>
    </source>
</evidence>
<keyword evidence="9" id="KW-1185">Reference proteome</keyword>
<accession>A0A964UTZ0</accession>
<evidence type="ECO:0000256" key="1">
    <source>
        <dbReference type="ARBA" id="ARBA00004202"/>
    </source>
</evidence>
<keyword evidence="3" id="KW-1003">Cell membrane</keyword>
<dbReference type="GO" id="GO:0019350">
    <property type="term" value="P:teichoic acid biosynthetic process"/>
    <property type="evidence" value="ECO:0007669"/>
    <property type="project" value="UniProtKB-KW"/>
</dbReference>
<dbReference type="InterPro" id="IPR007554">
    <property type="entry name" value="Glycerophosphate_synth"/>
</dbReference>
<dbReference type="RefSeq" id="WP_161703099.1">
    <property type="nucleotide sequence ID" value="NZ_JAAAHS010000316.1"/>
</dbReference>
<dbReference type="SUPFAM" id="SSF53756">
    <property type="entry name" value="UDP-Glycosyltransferase/glycogen phosphorylase"/>
    <property type="match status" value="1"/>
</dbReference>
<comment type="caution">
    <text evidence="8">The sequence shown here is derived from an EMBL/GenBank/DDBJ whole genome shotgun (WGS) entry which is preliminary data.</text>
</comment>
<evidence type="ECO:0000256" key="2">
    <source>
        <dbReference type="ARBA" id="ARBA00010488"/>
    </source>
</evidence>
<protein>
    <submittedName>
        <fullName evidence="8">Glycosyltransferase</fullName>
    </submittedName>
</protein>
<evidence type="ECO:0000313" key="8">
    <source>
        <dbReference type="EMBL" id="NBE55394.1"/>
    </source>
</evidence>
<name>A0A964UTZ0_9ACTN</name>
<dbReference type="SUPFAM" id="SSF53448">
    <property type="entry name" value="Nucleotide-diphospho-sugar transferases"/>
    <property type="match status" value="1"/>
</dbReference>
<dbReference type="InterPro" id="IPR043148">
    <property type="entry name" value="TagF_C"/>
</dbReference>
<comment type="subcellular location">
    <subcellularLocation>
        <location evidence="1">Cell membrane</location>
        <topology evidence="1">Peripheral membrane protein</topology>
    </subcellularLocation>
</comment>
<sequence length="941" mass="105010">MTTPEFSVIVTVGADPDAMTASATSALEQTLRSVEVVLVGDGTHEDVRRAAALLVGRHPERVRAINSAHEVRGTAALRNLGLDAAHGRYVLLLDAGERLQKHACRNLLQAARRDDADLVAGRWTRFTGAGGKQRGPDWQDALHGRGRTVQDLTGAPQLVVRDALVSGFCLRRDAMDRHALRHAEDLGRSEVLFGARAALAARRIALVPNVIVTHRAALDHGRDIGALLEANSRIGLRLVRHGMTGLRDERDRAFVTDHLLPLARSFLRLPRGERAELAAQTAARITGRIDPKRWADLPAAERMCVHLLAAGDADGVQAAAYALSRPGTVVAPLAERDGRIHWSAAGLDDPHTRAATDVTELGHQHRPFDGLRLFNRLTRCVVEAGRLDLAGRIVLPLDALPAAAAVTVELELRLRGATKTFRLPVDEATHHGDTLGWRIRVDPRRLPVRGLRERIWDSRIVLTSGGASALAEVFAERELVGKGRRFPARPRPLGRLTADTWLPYATAGHHLALELQACRRPGTALRRIAHYATHFRPTRKAKQLLKALQRKRDRLHSGPVKIRVYNRLLLKLPVRRGSAVFESHMGKVYGDSPRALHEEIRASGLKIRSTWAYAASPAGFPADAKLVRRWSWRYLWALARAEFWVDNQGFPHALGKPAHTTYLQTWHGSAYKRMGFDETRVRMQNVPQRAKLQRAVDRFDHFLVRSEHDVQTLGRAYRLPEEKLLPLGYPRNDRLVAARRDGEARGRFPRPELAARLGIPDHQQIVLYAPTFRGTPKDGRAHRLQLDVAKFTETFGDRYTLLVRAHYMERAELPVCAPGTLVDVSEHHDVSELLCLADALITDYSSIMFDYALLDRPIVLYAPDLDAYATERGSYFDLRERAPGPVVESEEELLRVFADLKPADTEHAERRREFAAEFGTHDDGGSARAVVDALFARRNRR</sequence>
<dbReference type="GO" id="GO:0047355">
    <property type="term" value="F:CDP-glycerol glycerophosphotransferase activity"/>
    <property type="evidence" value="ECO:0007669"/>
    <property type="project" value="InterPro"/>
</dbReference>
<dbReference type="Pfam" id="PF04464">
    <property type="entry name" value="Glyphos_transf"/>
    <property type="match status" value="1"/>
</dbReference>
<evidence type="ECO:0000256" key="5">
    <source>
        <dbReference type="ARBA" id="ARBA00022944"/>
    </source>
</evidence>
<dbReference type="PANTHER" id="PTHR37316:SF3">
    <property type="entry name" value="TEICHOIC ACID GLYCEROL-PHOSPHATE TRANSFERASE"/>
    <property type="match status" value="1"/>
</dbReference>
<dbReference type="InterPro" id="IPR001173">
    <property type="entry name" value="Glyco_trans_2-like"/>
</dbReference>
<evidence type="ECO:0000313" key="9">
    <source>
        <dbReference type="Proteomes" id="UP000598297"/>
    </source>
</evidence>
<keyword evidence="4" id="KW-0808">Transferase</keyword>
<dbReference type="Gene3D" id="3.40.50.11820">
    <property type="match status" value="1"/>
</dbReference>
<dbReference type="CDD" id="cd00761">
    <property type="entry name" value="Glyco_tranf_GTA_type"/>
    <property type="match status" value="1"/>
</dbReference>
<evidence type="ECO:0000256" key="6">
    <source>
        <dbReference type="ARBA" id="ARBA00023136"/>
    </source>
</evidence>
<dbReference type="Pfam" id="PF00535">
    <property type="entry name" value="Glycos_transf_2"/>
    <property type="match status" value="1"/>
</dbReference>
<dbReference type="Gene3D" id="3.40.50.12580">
    <property type="match status" value="1"/>
</dbReference>
<dbReference type="EMBL" id="JAAAHS010000316">
    <property type="protein sequence ID" value="NBE55394.1"/>
    <property type="molecule type" value="Genomic_DNA"/>
</dbReference>
<dbReference type="AlphaFoldDB" id="A0A964UTZ0"/>
<dbReference type="GO" id="GO:0005886">
    <property type="term" value="C:plasma membrane"/>
    <property type="evidence" value="ECO:0007669"/>
    <property type="project" value="UniProtKB-SubCell"/>
</dbReference>
<dbReference type="InterPro" id="IPR043149">
    <property type="entry name" value="TagF_N"/>
</dbReference>